<sequence length="281" mass="32089">MDNIKTFASGFWDNLDLIMIALTTTGMTLLGLVAGVFVVVLMQRRGWLARKNAWHHWLLKLYWLALPCLGGFLGFQYGILSTLEQQVHSEIKRQRPVVEEIALGFTAEYHAYISQQGPRLELEKYRSYSAEQVLVELVDAYLAEVPLAYLQATDTAGPMQRLAQRGWESLRRTVLREYMVRQIVNKVIIPAGTKYTRLDERTLRDLTQLRFDTLMDADGIIAFVNQQVSRFMRQFYLMVLLQALALLVLIAAEVGISSWLGQRHRREELGDKLQPTAATAG</sequence>
<feature type="transmembrane region" description="Helical" evidence="1">
    <location>
        <begin position="17"/>
        <end position="41"/>
    </location>
</feature>
<dbReference type="EMBL" id="CP020100">
    <property type="protein sequence ID" value="AQZ94161.1"/>
    <property type="molecule type" value="Genomic_DNA"/>
</dbReference>
<keyword evidence="1" id="KW-0812">Transmembrane</keyword>
<feature type="transmembrane region" description="Helical" evidence="1">
    <location>
        <begin position="61"/>
        <end position="80"/>
    </location>
</feature>
<evidence type="ECO:0000313" key="3">
    <source>
        <dbReference type="Proteomes" id="UP000243488"/>
    </source>
</evidence>
<dbReference type="RefSeq" id="WP_080049016.1">
    <property type="nucleotide sequence ID" value="NZ_CP020100.1"/>
</dbReference>
<reference evidence="2 3" key="1">
    <citation type="submission" date="2017-03" db="EMBL/GenBank/DDBJ databases">
        <title>Complete genome sequence of the novel DNRA strain Pseudomonas sp. S-6-2 isolated from Chinese polluted river sediment. Journal of Biotechnology.</title>
        <authorList>
            <person name="Li J."/>
            <person name="Xiang F."/>
            <person name="Wang L."/>
            <person name="Xi L."/>
            <person name="Liu J."/>
        </authorList>
    </citation>
    <scope>NUCLEOTIDE SEQUENCE [LARGE SCALE GENOMIC DNA]</scope>
    <source>
        <strain evidence="2 3">S-6-2</strain>
    </source>
</reference>
<gene>
    <name evidence="2" type="ORF">BVH74_05055</name>
</gene>
<accession>A0A1V0B2P9</accession>
<keyword evidence="1" id="KW-1133">Transmembrane helix</keyword>
<keyword evidence="3" id="KW-1185">Reference proteome</keyword>
<feature type="transmembrane region" description="Helical" evidence="1">
    <location>
        <begin position="235"/>
        <end position="256"/>
    </location>
</feature>
<evidence type="ECO:0000313" key="2">
    <source>
        <dbReference type="EMBL" id="AQZ94161.1"/>
    </source>
</evidence>
<evidence type="ECO:0000256" key="1">
    <source>
        <dbReference type="SAM" id="Phobius"/>
    </source>
</evidence>
<protein>
    <submittedName>
        <fullName evidence="2">Uncharacterized protein</fullName>
    </submittedName>
</protein>
<dbReference type="KEGG" id="ppha:BVH74_05055"/>
<dbReference type="AlphaFoldDB" id="A0A1V0B2P9"/>
<name>A0A1V0B2P9_9GAMM</name>
<proteinExistence type="predicted"/>
<keyword evidence="1" id="KW-0472">Membrane</keyword>
<dbReference type="Proteomes" id="UP000243488">
    <property type="component" value="Chromosome"/>
</dbReference>
<organism evidence="2 3">
    <name type="scientific">Halopseudomonas phragmitis</name>
    <dbReference type="NCBI Taxonomy" id="1931241"/>
    <lineage>
        <taxon>Bacteria</taxon>
        <taxon>Pseudomonadati</taxon>
        <taxon>Pseudomonadota</taxon>
        <taxon>Gammaproteobacteria</taxon>
        <taxon>Pseudomonadales</taxon>
        <taxon>Pseudomonadaceae</taxon>
        <taxon>Halopseudomonas</taxon>
    </lineage>
</organism>